<reference evidence="1 2" key="1">
    <citation type="submission" date="2018-06" db="EMBL/GenBank/DDBJ databases">
        <title>WGS assembly of Brassica rapa FPsc.</title>
        <authorList>
            <person name="Bowman J."/>
            <person name="Kohchi T."/>
            <person name="Yamato K."/>
            <person name="Jenkins J."/>
            <person name="Shu S."/>
            <person name="Ishizaki K."/>
            <person name="Yamaoka S."/>
            <person name="Nishihama R."/>
            <person name="Nakamura Y."/>
            <person name="Berger F."/>
            <person name="Adam C."/>
            <person name="Aki S."/>
            <person name="Althoff F."/>
            <person name="Araki T."/>
            <person name="Arteaga-Vazquez M."/>
            <person name="Balasubrmanian S."/>
            <person name="Bauer D."/>
            <person name="Boehm C."/>
            <person name="Briginshaw L."/>
            <person name="Caballero-Perez J."/>
            <person name="Catarino B."/>
            <person name="Chen F."/>
            <person name="Chiyoda S."/>
            <person name="Chovatia M."/>
            <person name="Davies K."/>
            <person name="Delmans M."/>
            <person name="Demura T."/>
            <person name="Dierschke T."/>
            <person name="Dolan L."/>
            <person name="Dorantes-Acosta A."/>
            <person name="Eklund D."/>
            <person name="Florent S."/>
            <person name="Flores-Sandoval E."/>
            <person name="Fujiyama A."/>
            <person name="Fukuzawa H."/>
            <person name="Galik B."/>
            <person name="Grimanelli D."/>
            <person name="Grimwood J."/>
            <person name="Grossniklaus U."/>
            <person name="Hamada T."/>
            <person name="Haseloff J."/>
            <person name="Hetherington A."/>
            <person name="Higo A."/>
            <person name="Hirakawa Y."/>
            <person name="Hundley H."/>
            <person name="Ikeda Y."/>
            <person name="Inoue K."/>
            <person name="Inoue S."/>
            <person name="Ishida S."/>
            <person name="Jia Q."/>
            <person name="Kakita M."/>
            <person name="Kanazawa T."/>
            <person name="Kawai Y."/>
            <person name="Kawashima T."/>
            <person name="Kennedy M."/>
            <person name="Kinose K."/>
            <person name="Kinoshita T."/>
            <person name="Kohara Y."/>
            <person name="Koide E."/>
            <person name="Komatsu K."/>
            <person name="Kopischke S."/>
            <person name="Kubo M."/>
            <person name="Kyozuka J."/>
            <person name="Lagercrantz U."/>
            <person name="Lin S."/>
            <person name="Lindquist E."/>
            <person name="Lipzen A."/>
            <person name="Lu C."/>
            <person name="Luna E."/>
            <person name="Martienssen R."/>
            <person name="Minamino N."/>
            <person name="Mizutani M."/>
            <person name="Mizutani M."/>
            <person name="Mochizuki N."/>
            <person name="Monte I."/>
            <person name="Mosher R."/>
            <person name="Nagasaki H."/>
            <person name="Nakagami H."/>
            <person name="Naramoto S."/>
            <person name="Nishitani K."/>
            <person name="Ohtani M."/>
            <person name="Okamoto T."/>
            <person name="Okumura M."/>
            <person name="Phillips J."/>
            <person name="Pollak B."/>
            <person name="Reinders A."/>
            <person name="Roevekamp M."/>
            <person name="Sano R."/>
            <person name="Sawa S."/>
            <person name="Schmid M."/>
            <person name="Shirakawa M."/>
            <person name="Solano R."/>
            <person name="Spunde A."/>
            <person name="Suetsugu N."/>
            <person name="Sugano S."/>
            <person name="Sugiyama A."/>
            <person name="Sun R."/>
            <person name="Suzuki Y."/>
            <person name="Takenaka M."/>
            <person name="Takezawa D."/>
            <person name="Tomogane H."/>
            <person name="Tsuzuki M."/>
            <person name="Ueda T."/>
            <person name="Umeda M."/>
            <person name="Ward J."/>
            <person name="Watanabe Y."/>
            <person name="Yazaki K."/>
            <person name="Yokoyama R."/>
            <person name="Yoshitake Y."/>
            <person name="Yotsui I."/>
            <person name="Zachgo S."/>
            <person name="Schmutz J."/>
        </authorList>
    </citation>
    <scope>NUCLEOTIDE SEQUENCE [LARGE SCALE GENOMIC DNA]</scope>
    <source>
        <strain evidence="2">cv. B-3</strain>
    </source>
</reference>
<gene>
    <name evidence="1" type="ORF">BRARA_B01676</name>
</gene>
<protein>
    <recommendedName>
        <fullName evidence="3">Glutamine amidotransferase domain-containing protein</fullName>
    </recommendedName>
</protein>
<dbReference type="PANTHER" id="PTHR43235">
    <property type="entry name" value="GLUTAMINE AMIDOTRANSFERASE PB2B2.05-RELATED"/>
    <property type="match status" value="1"/>
</dbReference>
<dbReference type="GO" id="GO:0016811">
    <property type="term" value="F:hydrolase activity, acting on carbon-nitrogen (but not peptide) bonds, in linear amides"/>
    <property type="evidence" value="ECO:0007669"/>
    <property type="project" value="InterPro"/>
</dbReference>
<dbReference type="Pfam" id="PF07722">
    <property type="entry name" value="Peptidase_C26"/>
    <property type="match status" value="1"/>
</dbReference>
<dbReference type="Gene3D" id="3.40.50.880">
    <property type="match status" value="1"/>
</dbReference>
<evidence type="ECO:0008006" key="3">
    <source>
        <dbReference type="Google" id="ProtNLM"/>
    </source>
</evidence>
<dbReference type="SUPFAM" id="SSF52317">
    <property type="entry name" value="Class I glutamine amidotransferase-like"/>
    <property type="match status" value="1"/>
</dbReference>
<dbReference type="InterPro" id="IPR029062">
    <property type="entry name" value="Class_I_gatase-like"/>
</dbReference>
<organism evidence="1 2">
    <name type="scientific">Brassica campestris</name>
    <name type="common">Field mustard</name>
    <dbReference type="NCBI Taxonomy" id="3711"/>
    <lineage>
        <taxon>Eukaryota</taxon>
        <taxon>Viridiplantae</taxon>
        <taxon>Streptophyta</taxon>
        <taxon>Embryophyta</taxon>
        <taxon>Tracheophyta</taxon>
        <taxon>Spermatophyta</taxon>
        <taxon>Magnoliopsida</taxon>
        <taxon>eudicotyledons</taxon>
        <taxon>Gunneridae</taxon>
        <taxon>Pentapetalae</taxon>
        <taxon>rosids</taxon>
        <taxon>malvids</taxon>
        <taxon>Brassicales</taxon>
        <taxon>Brassicaceae</taxon>
        <taxon>Brassiceae</taxon>
        <taxon>Brassica</taxon>
    </lineage>
</organism>
<evidence type="ECO:0000313" key="1">
    <source>
        <dbReference type="EMBL" id="RID74584.1"/>
    </source>
</evidence>
<dbReference type="EMBL" id="CM010629">
    <property type="protein sequence ID" value="RID74584.1"/>
    <property type="molecule type" value="Genomic_DNA"/>
</dbReference>
<dbReference type="InterPro" id="IPR011697">
    <property type="entry name" value="Peptidase_C26"/>
</dbReference>
<name>A0A398AD52_BRACM</name>
<sequence length="232" mass="26746">MEILVNSYHHQGVKRLAQRFVPMAFAPDGLLEGFYDPDMYNPKEGKFLMGLQFHPERMRKNGLEEFDFPGCPGAYQEFAKAVIAYQKKVNSSLSVPKKLELNPEMENKRKILVRSFSLARSMYTRSYSMKNQSTESELDVGAEFLESNTALSMDQEMKLREMGATMRNGGSFTQKLRLDEDKQRKAMNIMKRMNVERLSELIAFYTLMGKISREVLERKLNGSLDDHSLTSQ</sequence>
<dbReference type="Proteomes" id="UP000264353">
    <property type="component" value="Chromosome A2"/>
</dbReference>
<dbReference type="PANTHER" id="PTHR43235:SF4">
    <property type="entry name" value="CLASS I GLUTAMINE AMIDOTRANSFERASE-LIKE SUPERFAMILY PROTEIN"/>
    <property type="match status" value="1"/>
</dbReference>
<dbReference type="InterPro" id="IPR044668">
    <property type="entry name" value="PuuD-like"/>
</dbReference>
<dbReference type="AlphaFoldDB" id="A0A398AD52"/>
<evidence type="ECO:0000313" key="2">
    <source>
        <dbReference type="Proteomes" id="UP000264353"/>
    </source>
</evidence>
<proteinExistence type="predicted"/>
<accession>A0A398AD52</accession>